<dbReference type="InterPro" id="IPR010987">
    <property type="entry name" value="Glutathione-S-Trfase_C-like"/>
</dbReference>
<dbReference type="Pfam" id="PF00043">
    <property type="entry name" value="GST_C"/>
    <property type="match status" value="1"/>
</dbReference>
<dbReference type="Gene3D" id="3.40.30.10">
    <property type="entry name" value="Glutaredoxin"/>
    <property type="match status" value="1"/>
</dbReference>
<accession>A0ABU7Z0L0</accession>
<keyword evidence="4" id="KW-1185">Reference proteome</keyword>
<dbReference type="Pfam" id="PF13409">
    <property type="entry name" value="GST_N_2"/>
    <property type="match status" value="1"/>
</dbReference>
<reference evidence="3 4" key="1">
    <citation type="journal article" date="2016" name="Int. J. Syst. Evol. Microbiol.">
        <title>Lysobacter erysipheiresistens sp. nov., an antagonist of powdery mildew, isolated from tobacco-cultivated soil.</title>
        <authorList>
            <person name="Xie B."/>
            <person name="Li T."/>
            <person name="Lin X."/>
            <person name="Wang C.J."/>
            <person name="Chen Y.J."/>
            <person name="Liu W.J."/>
            <person name="Zhao Z.W."/>
        </authorList>
    </citation>
    <scope>NUCLEOTIDE SEQUENCE [LARGE SCALE GENOMIC DNA]</scope>
    <source>
        <strain evidence="3 4">RS-LYSO-3</strain>
    </source>
</reference>
<dbReference type="PROSITE" id="PS50404">
    <property type="entry name" value="GST_NTER"/>
    <property type="match status" value="1"/>
</dbReference>
<dbReference type="RefSeq" id="WP_332617277.1">
    <property type="nucleotide sequence ID" value="NZ_JAXGFP010000005.1"/>
</dbReference>
<gene>
    <name evidence="3" type="ORF">SNE34_11420</name>
</gene>
<dbReference type="SUPFAM" id="SSF52833">
    <property type="entry name" value="Thioredoxin-like"/>
    <property type="match status" value="1"/>
</dbReference>
<dbReference type="InterPro" id="IPR040079">
    <property type="entry name" value="Glutathione_S-Trfase"/>
</dbReference>
<evidence type="ECO:0000259" key="2">
    <source>
        <dbReference type="PROSITE" id="PS50405"/>
    </source>
</evidence>
<feature type="domain" description="GST N-terminal" evidence="1">
    <location>
        <begin position="34"/>
        <end position="115"/>
    </location>
</feature>
<sequence>MDDKSYIRGLLNQCPRKYSDRTRTSGLSRNRPMQPTTLFYGVPSGCSFGSIVALEWLGQPYRLARIEMPEMVASDGYRRINPVAETPSLLTEDGQVISESIAILNHVGARGIDLGIGFAQGTAQFDRLNQMLGFLNTTFFNAFVPLWHILEHGSDDNEAAVLREFGRAKVVRAHALLEAILGDQPWLLGEQRTLADAYFIGIARWTRYHDVIDRRDYPNLQRLYDKLEADPAVIFAHAIERQQPAVTAAGFLGEVGMNDALEWLPQAA</sequence>
<comment type="caution">
    <text evidence="3">The sequence shown here is derived from an EMBL/GenBank/DDBJ whole genome shotgun (WGS) entry which is preliminary data.</text>
</comment>
<name>A0ABU7Z0L0_9GAMM</name>
<dbReference type="CDD" id="cd03188">
    <property type="entry name" value="GST_C_Beta"/>
    <property type="match status" value="1"/>
</dbReference>
<dbReference type="PROSITE" id="PS50405">
    <property type="entry name" value="GST_CTER"/>
    <property type="match status" value="1"/>
</dbReference>
<evidence type="ECO:0000259" key="1">
    <source>
        <dbReference type="PROSITE" id="PS50404"/>
    </source>
</evidence>
<dbReference type="EMBL" id="JAXGFP010000005">
    <property type="protein sequence ID" value="MEG3184618.1"/>
    <property type="molecule type" value="Genomic_DNA"/>
</dbReference>
<proteinExistence type="predicted"/>
<organism evidence="3 4">
    <name type="scientific">Novilysobacter erysipheiresistens</name>
    <dbReference type="NCBI Taxonomy" id="1749332"/>
    <lineage>
        <taxon>Bacteria</taxon>
        <taxon>Pseudomonadati</taxon>
        <taxon>Pseudomonadota</taxon>
        <taxon>Gammaproteobacteria</taxon>
        <taxon>Lysobacterales</taxon>
        <taxon>Lysobacteraceae</taxon>
        <taxon>Novilysobacter</taxon>
    </lineage>
</organism>
<dbReference type="InterPro" id="IPR036249">
    <property type="entry name" value="Thioredoxin-like_sf"/>
</dbReference>
<evidence type="ECO:0000313" key="4">
    <source>
        <dbReference type="Proteomes" id="UP001355056"/>
    </source>
</evidence>
<evidence type="ECO:0000313" key="3">
    <source>
        <dbReference type="EMBL" id="MEG3184618.1"/>
    </source>
</evidence>
<dbReference type="Gene3D" id="1.20.1050.10">
    <property type="match status" value="1"/>
</dbReference>
<dbReference type="PANTHER" id="PTHR44051">
    <property type="entry name" value="GLUTATHIONE S-TRANSFERASE-RELATED"/>
    <property type="match status" value="1"/>
</dbReference>
<feature type="domain" description="GST C-terminal" evidence="2">
    <location>
        <begin position="121"/>
        <end position="246"/>
    </location>
</feature>
<dbReference type="InterPro" id="IPR036282">
    <property type="entry name" value="Glutathione-S-Trfase_C_sf"/>
</dbReference>
<protein>
    <submittedName>
        <fullName evidence="3">Glutathione S-transferase family protein</fullName>
    </submittedName>
</protein>
<dbReference type="SUPFAM" id="SSF47616">
    <property type="entry name" value="GST C-terminal domain-like"/>
    <property type="match status" value="1"/>
</dbReference>
<dbReference type="Proteomes" id="UP001355056">
    <property type="component" value="Unassembled WGS sequence"/>
</dbReference>
<dbReference type="InterPro" id="IPR004045">
    <property type="entry name" value="Glutathione_S-Trfase_N"/>
</dbReference>
<dbReference type="CDD" id="cd03057">
    <property type="entry name" value="GST_N_Beta"/>
    <property type="match status" value="1"/>
</dbReference>
<dbReference type="PANTHER" id="PTHR44051:SF8">
    <property type="entry name" value="GLUTATHIONE S-TRANSFERASE GSTA"/>
    <property type="match status" value="1"/>
</dbReference>
<dbReference type="SFLD" id="SFLDS00019">
    <property type="entry name" value="Glutathione_Transferase_(cytos"/>
    <property type="match status" value="1"/>
</dbReference>
<dbReference type="InterPro" id="IPR004046">
    <property type="entry name" value="GST_C"/>
</dbReference>